<dbReference type="PROSITE" id="PS00107">
    <property type="entry name" value="PROTEIN_KINASE_ATP"/>
    <property type="match status" value="1"/>
</dbReference>
<dbReference type="InterPro" id="IPR020635">
    <property type="entry name" value="Tyr_kinase_cat_dom"/>
</dbReference>
<dbReference type="InterPro" id="IPR011009">
    <property type="entry name" value="Kinase-like_dom_sf"/>
</dbReference>
<feature type="domain" description="Protein kinase" evidence="6">
    <location>
        <begin position="20"/>
        <end position="341"/>
    </location>
</feature>
<dbReference type="InterPro" id="IPR008266">
    <property type="entry name" value="Tyr_kinase_AS"/>
</dbReference>
<keyword evidence="8" id="KW-1185">Reference proteome</keyword>
<feature type="transmembrane region" description="Helical" evidence="5">
    <location>
        <begin position="407"/>
        <end position="430"/>
    </location>
</feature>
<dbReference type="WBParaSite" id="PSAMB.scaffold1582size29782.g13983.t1">
    <property type="protein sequence ID" value="PSAMB.scaffold1582size29782.g13983.t1"/>
    <property type="gene ID" value="PSAMB.scaffold1582size29782.g13983"/>
</dbReference>
<dbReference type="InterPro" id="IPR017441">
    <property type="entry name" value="Protein_kinase_ATP_BS"/>
</dbReference>
<comment type="catalytic activity">
    <reaction evidence="2">
        <text>L-tyrosyl-[protein] + ATP = O-phospho-L-tyrosyl-[protein] + ADP + H(+)</text>
        <dbReference type="Rhea" id="RHEA:10596"/>
        <dbReference type="Rhea" id="RHEA-COMP:10136"/>
        <dbReference type="Rhea" id="RHEA-COMP:20101"/>
        <dbReference type="ChEBI" id="CHEBI:15378"/>
        <dbReference type="ChEBI" id="CHEBI:30616"/>
        <dbReference type="ChEBI" id="CHEBI:46858"/>
        <dbReference type="ChEBI" id="CHEBI:61978"/>
        <dbReference type="ChEBI" id="CHEBI:456216"/>
        <dbReference type="EC" id="2.7.10.1"/>
    </reaction>
</comment>
<evidence type="ECO:0000256" key="2">
    <source>
        <dbReference type="ARBA" id="ARBA00051243"/>
    </source>
</evidence>
<dbReference type="CDD" id="cd00192">
    <property type="entry name" value="PTKc"/>
    <property type="match status" value="1"/>
</dbReference>
<dbReference type="InterPro" id="IPR001245">
    <property type="entry name" value="Ser-Thr/Tyr_kinase_cat_dom"/>
</dbReference>
<dbReference type="PRINTS" id="PR00109">
    <property type="entry name" value="TYRKINASE"/>
</dbReference>
<feature type="region of interest" description="Disordered" evidence="4">
    <location>
        <begin position="352"/>
        <end position="389"/>
    </location>
</feature>
<organism evidence="8 9">
    <name type="scientific">Plectus sambesii</name>
    <dbReference type="NCBI Taxonomy" id="2011161"/>
    <lineage>
        <taxon>Eukaryota</taxon>
        <taxon>Metazoa</taxon>
        <taxon>Ecdysozoa</taxon>
        <taxon>Nematoda</taxon>
        <taxon>Chromadorea</taxon>
        <taxon>Plectida</taxon>
        <taxon>Plectina</taxon>
        <taxon>Plectoidea</taxon>
        <taxon>Plectidae</taxon>
        <taxon>Plectus</taxon>
    </lineage>
</organism>
<dbReference type="Gene3D" id="3.90.215.10">
    <property type="entry name" value="Gamma Fibrinogen, chain A, domain 1"/>
    <property type="match status" value="1"/>
</dbReference>
<sequence>MMDGKESAYYVCEFNPTFVELDEEPLGTGNFGCVYRGRLKTDHRSEKYTLVAVKTFKVHNSDRETYSQILEQLKEVISEEVQIMSKIGYHENVLKLIGSMKNGDLPCLISEYCPFGSLDKFLSSRKRNFVDEIVQYSRKKRRTVYKSDMDENWTSLYEQRRAENIVTTSDLLSFAYQIANGMEFLHIKEVVHRDLALRNIFLTSNYIVKIGDFGLSRKTINGLYQKCQNPRLPLKWTAPEVFFDNIIPIESDLYTFGILLWELFTLGGTPHEQFIFVEEVEQEEINIVAKKGKCMEKPPFAPIEIYELMKVLCNFNPYLRPPLKQCKRNIIKKLKEACPTLALRLEVPDALEEPERNKQNHDASSMKIQQRKDAPLPQPTANDDTDNPALMKKKQWDSMSKKYRRNIILMGAILIFMFAAISAAVIILTMKNRSVGPQDDNFNGTSTVISTDGSTSSASETPTSASVSTTSLLITTTNQQKPTTTSAVTASTPKSTTTSTTPHNGQSPDGKASFNVFCDMTTDGGGWTVFQRRNNEDLSFYDKNWTDYKVGFNNGLENNLWLGNDRIHVLTYRDFNVELRIELWGDRSIGQYSSNSPNGHWWERHTNFFIDDEAHGYTLHLSYDYTGNATFDLSYGFSGSIGNKFTTNDVPNDRRTINDACLPTTHIGGWWKANFSCVYAAPNGKYVPLDFGSLGDGFFWMPDNSENIYPRRSRMMLRSLER</sequence>
<dbReference type="PROSITE" id="PS00109">
    <property type="entry name" value="PROTEIN_KINASE_TYR"/>
    <property type="match status" value="1"/>
</dbReference>
<dbReference type="InterPro" id="IPR050122">
    <property type="entry name" value="RTK"/>
</dbReference>
<keyword evidence="5" id="KW-1133">Transmembrane helix</keyword>
<feature type="compositionally biased region" description="Low complexity" evidence="4">
    <location>
        <begin position="476"/>
        <end position="501"/>
    </location>
</feature>
<evidence type="ECO:0000259" key="7">
    <source>
        <dbReference type="PROSITE" id="PS51406"/>
    </source>
</evidence>
<accession>A0A914V6V7</accession>
<dbReference type="SMART" id="SM00186">
    <property type="entry name" value="FBG"/>
    <property type="match status" value="1"/>
</dbReference>
<dbReference type="NCBIfam" id="NF040941">
    <property type="entry name" value="GGGWT_bact"/>
    <property type="match status" value="1"/>
</dbReference>
<dbReference type="Pfam" id="PF00147">
    <property type="entry name" value="Fibrinogen_C"/>
    <property type="match status" value="1"/>
</dbReference>
<comment type="subcellular location">
    <subcellularLocation>
        <location evidence="1">Membrane</location>
        <topology evidence="1">Single-pass membrane protein</topology>
    </subcellularLocation>
</comment>
<feature type="domain" description="Fibrinogen C-terminal" evidence="7">
    <location>
        <begin position="476"/>
        <end position="721"/>
    </location>
</feature>
<dbReference type="PANTHER" id="PTHR24416:SF602">
    <property type="entry name" value="PROTEIN VER-1-RELATED"/>
    <property type="match status" value="1"/>
</dbReference>
<evidence type="ECO:0000256" key="5">
    <source>
        <dbReference type="SAM" id="Phobius"/>
    </source>
</evidence>
<keyword evidence="5" id="KW-0472">Membrane</keyword>
<evidence type="ECO:0000256" key="1">
    <source>
        <dbReference type="ARBA" id="ARBA00004167"/>
    </source>
</evidence>
<dbReference type="AlphaFoldDB" id="A0A914V6V7"/>
<dbReference type="GO" id="GO:0005886">
    <property type="term" value="C:plasma membrane"/>
    <property type="evidence" value="ECO:0007669"/>
    <property type="project" value="TreeGrafter"/>
</dbReference>
<dbReference type="PANTHER" id="PTHR24416">
    <property type="entry name" value="TYROSINE-PROTEIN KINASE RECEPTOR"/>
    <property type="match status" value="1"/>
</dbReference>
<feature type="region of interest" description="Disordered" evidence="4">
    <location>
        <begin position="476"/>
        <end position="512"/>
    </location>
</feature>
<dbReference type="GO" id="GO:0005524">
    <property type="term" value="F:ATP binding"/>
    <property type="evidence" value="ECO:0007669"/>
    <property type="project" value="UniProtKB-UniRule"/>
</dbReference>
<dbReference type="SUPFAM" id="SSF56112">
    <property type="entry name" value="Protein kinase-like (PK-like)"/>
    <property type="match status" value="1"/>
</dbReference>
<protein>
    <submittedName>
        <fullName evidence="9">Protein kinase domain-containing protein</fullName>
    </submittedName>
</protein>
<dbReference type="Pfam" id="PF07714">
    <property type="entry name" value="PK_Tyr_Ser-Thr"/>
    <property type="match status" value="1"/>
</dbReference>
<dbReference type="Gene3D" id="1.10.510.10">
    <property type="entry name" value="Transferase(Phosphotransferase) domain 1"/>
    <property type="match status" value="1"/>
</dbReference>
<evidence type="ECO:0000256" key="3">
    <source>
        <dbReference type="PROSITE-ProRule" id="PRU10141"/>
    </source>
</evidence>
<name>A0A914V6V7_9BILA</name>
<dbReference type="GO" id="GO:0007169">
    <property type="term" value="P:cell surface receptor protein tyrosine kinase signaling pathway"/>
    <property type="evidence" value="ECO:0007669"/>
    <property type="project" value="TreeGrafter"/>
</dbReference>
<dbReference type="SUPFAM" id="SSF56496">
    <property type="entry name" value="Fibrinogen C-terminal domain-like"/>
    <property type="match status" value="1"/>
</dbReference>
<keyword evidence="3" id="KW-0547">Nucleotide-binding</keyword>
<keyword evidence="5" id="KW-0812">Transmembrane</keyword>
<dbReference type="InterPro" id="IPR036056">
    <property type="entry name" value="Fibrinogen-like_C"/>
</dbReference>
<dbReference type="InterPro" id="IPR002181">
    <property type="entry name" value="Fibrinogen_a/b/g_C_dom"/>
</dbReference>
<dbReference type="Proteomes" id="UP000887566">
    <property type="component" value="Unplaced"/>
</dbReference>
<evidence type="ECO:0000259" key="6">
    <source>
        <dbReference type="PROSITE" id="PS50011"/>
    </source>
</evidence>
<evidence type="ECO:0000313" key="8">
    <source>
        <dbReference type="Proteomes" id="UP000887566"/>
    </source>
</evidence>
<dbReference type="InterPro" id="IPR000719">
    <property type="entry name" value="Prot_kinase_dom"/>
</dbReference>
<dbReference type="InterPro" id="IPR014716">
    <property type="entry name" value="Fibrinogen_a/b/g_C_1"/>
</dbReference>
<dbReference type="PROSITE" id="PS50011">
    <property type="entry name" value="PROTEIN_KINASE_DOM"/>
    <property type="match status" value="1"/>
</dbReference>
<proteinExistence type="predicted"/>
<dbReference type="Gene3D" id="3.30.200.20">
    <property type="entry name" value="Phosphorylase Kinase, domain 1"/>
    <property type="match status" value="1"/>
</dbReference>
<evidence type="ECO:0000256" key="4">
    <source>
        <dbReference type="SAM" id="MobiDB-lite"/>
    </source>
</evidence>
<dbReference type="GO" id="GO:0004714">
    <property type="term" value="F:transmembrane receptor protein tyrosine kinase activity"/>
    <property type="evidence" value="ECO:0007669"/>
    <property type="project" value="UniProtKB-EC"/>
</dbReference>
<keyword evidence="3" id="KW-0067">ATP-binding</keyword>
<dbReference type="PROSITE" id="PS51406">
    <property type="entry name" value="FIBRINOGEN_C_2"/>
    <property type="match status" value="1"/>
</dbReference>
<reference evidence="9" key="1">
    <citation type="submission" date="2022-11" db="UniProtKB">
        <authorList>
            <consortium name="WormBaseParasite"/>
        </authorList>
    </citation>
    <scope>IDENTIFICATION</scope>
</reference>
<dbReference type="SMART" id="SM00219">
    <property type="entry name" value="TyrKc"/>
    <property type="match status" value="1"/>
</dbReference>
<evidence type="ECO:0000313" key="9">
    <source>
        <dbReference type="WBParaSite" id="PSAMB.scaffold1582size29782.g13983.t1"/>
    </source>
</evidence>
<dbReference type="GO" id="GO:0043235">
    <property type="term" value="C:receptor complex"/>
    <property type="evidence" value="ECO:0007669"/>
    <property type="project" value="TreeGrafter"/>
</dbReference>
<feature type="binding site" evidence="3">
    <location>
        <position position="54"/>
    </location>
    <ligand>
        <name>ATP</name>
        <dbReference type="ChEBI" id="CHEBI:30616"/>
    </ligand>
</feature>